<evidence type="ECO:0000256" key="4">
    <source>
        <dbReference type="ARBA" id="ARBA00022833"/>
    </source>
</evidence>
<dbReference type="PANTHER" id="PTHR37418:SF2">
    <property type="entry name" value="3-KETO-5-AMINOHEXANOATE CLEAVAGE ENZYME"/>
    <property type="match status" value="1"/>
</dbReference>
<evidence type="ECO:0000313" key="5">
    <source>
        <dbReference type="EMBL" id="ALP94733.1"/>
    </source>
</evidence>
<proteinExistence type="predicted"/>
<dbReference type="Gene3D" id="3.20.20.70">
    <property type="entry name" value="Aldolase class I"/>
    <property type="match status" value="1"/>
</dbReference>
<keyword evidence="4" id="KW-0862">Zinc</keyword>
<dbReference type="GO" id="GO:0046872">
    <property type="term" value="F:metal ion binding"/>
    <property type="evidence" value="ECO:0007669"/>
    <property type="project" value="UniProtKB-KW"/>
</dbReference>
<evidence type="ECO:0000256" key="2">
    <source>
        <dbReference type="ARBA" id="ARBA00022679"/>
    </source>
</evidence>
<keyword evidence="3" id="KW-0479">Metal-binding</keyword>
<dbReference type="PANTHER" id="PTHR37418">
    <property type="entry name" value="3-KETO-5-AMINOHEXANOATE CLEAVAGE ENZYME-RELATED"/>
    <property type="match status" value="1"/>
</dbReference>
<accession>A0A0S2W5W1</accession>
<evidence type="ECO:0000256" key="3">
    <source>
        <dbReference type="ARBA" id="ARBA00022723"/>
    </source>
</evidence>
<dbReference type="RefSeq" id="WP_058118116.1">
    <property type="nucleotide sequence ID" value="NZ_CP011307.1"/>
</dbReference>
<sequence>MKSKKLIITAALCGAGTMKSQTPYVPVTPEEIAADAVACAKAGASVIHIHVRDDEGKNTMETERFCYVVNLVREELAKANLDAILNLTSSGSKFSEDMRLAHLPILKPEMCSYDPGSMNWANSYIFANSPSFLERLGTLCQKEAIKPECEVFDGGMMGNIEYYMKKGFLSSPIHYQFVLGVSGGMPGNADSLAYLLPKMLPGSTWSITGIGKDHLPCMLLGLAEGCDGLRVGLEDNIFLEKGVLATNAQLVERACKLGELAGRTIATAADARELLGLTKHV</sequence>
<comment type="cofactor">
    <cofactor evidence="1">
        <name>Zn(2+)</name>
        <dbReference type="ChEBI" id="CHEBI:29105"/>
    </cofactor>
</comment>
<evidence type="ECO:0000313" key="6">
    <source>
        <dbReference type="Proteomes" id="UP000064844"/>
    </source>
</evidence>
<dbReference type="EMBL" id="CP011307">
    <property type="protein sequence ID" value="ALP94733.1"/>
    <property type="molecule type" value="Genomic_DNA"/>
</dbReference>
<organism evidence="5 6">
    <name type="scientific">Intestinimonas butyriciproducens</name>
    <dbReference type="NCBI Taxonomy" id="1297617"/>
    <lineage>
        <taxon>Bacteria</taxon>
        <taxon>Bacillati</taxon>
        <taxon>Bacillota</taxon>
        <taxon>Clostridia</taxon>
        <taxon>Eubacteriales</taxon>
        <taxon>Intestinimonas</taxon>
    </lineage>
</organism>
<dbReference type="Proteomes" id="UP000064844">
    <property type="component" value="Chromosome"/>
</dbReference>
<gene>
    <name evidence="5" type="ORF">IB211_02342c</name>
</gene>
<evidence type="ECO:0000256" key="1">
    <source>
        <dbReference type="ARBA" id="ARBA00001947"/>
    </source>
</evidence>
<protein>
    <submittedName>
        <fullName evidence="5">3-keto-5-aminohexanoate cleavage enzyme</fullName>
    </submittedName>
</protein>
<dbReference type="KEGG" id="ibu:IB211_02342c"/>
<keyword evidence="2" id="KW-0808">Transferase</keyword>
<dbReference type="AlphaFoldDB" id="A0A0S2W5W1"/>
<keyword evidence="6" id="KW-1185">Reference proteome</keyword>
<dbReference type="eggNOG" id="COG3246">
    <property type="taxonomic scope" value="Bacteria"/>
</dbReference>
<dbReference type="PATRIC" id="fig|1297617.4.peg.2414"/>
<name>A0A0S2W5W1_9FIRM</name>
<dbReference type="STRING" id="1297617.IB211_02342c"/>
<dbReference type="InterPro" id="IPR013785">
    <property type="entry name" value="Aldolase_TIM"/>
</dbReference>
<reference evidence="5 6" key="1">
    <citation type="journal article" date="2015" name="Nat. Commun.">
        <title>Production of butyrate from lysine and the Amadori product fructoselysine by a human gut commensal.</title>
        <authorList>
            <person name="Bui T.P."/>
            <person name="Ritari J."/>
            <person name="Boeren S."/>
            <person name="de Waard P."/>
            <person name="Plugge C.M."/>
            <person name="de Vos W.M."/>
        </authorList>
    </citation>
    <scope>NUCLEOTIDE SEQUENCE [LARGE SCALE GENOMIC DNA]</scope>
    <source>
        <strain evidence="5 6">AF211</strain>
    </source>
</reference>
<dbReference type="InterPro" id="IPR008567">
    <property type="entry name" value="BKACE"/>
</dbReference>
<dbReference type="Pfam" id="PF05853">
    <property type="entry name" value="BKACE"/>
    <property type="match status" value="1"/>
</dbReference>
<reference evidence="6" key="2">
    <citation type="submission" date="2015-04" db="EMBL/GenBank/DDBJ databases">
        <title>A butyrogenic pathway from the amino acid lysine in a human gut commensal.</title>
        <authorList>
            <person name="de Vos W.M."/>
            <person name="Bui N.T.P."/>
            <person name="Plugge C.M."/>
            <person name="Ritari J."/>
        </authorList>
    </citation>
    <scope>NUCLEOTIDE SEQUENCE [LARGE SCALE GENOMIC DNA]</scope>
    <source>
        <strain evidence="6">AF211</strain>
    </source>
</reference>
<dbReference type="GO" id="GO:0043720">
    <property type="term" value="F:3-keto-5-aminohexanoate cleavage activity"/>
    <property type="evidence" value="ECO:0007669"/>
    <property type="project" value="InterPro"/>
</dbReference>